<comment type="caution">
    <text evidence="2">The sequence shown here is derived from an EMBL/GenBank/DDBJ whole genome shotgun (WGS) entry which is preliminary data.</text>
</comment>
<dbReference type="EMBL" id="JBHUMJ010000002">
    <property type="protein sequence ID" value="MFD2701164.1"/>
    <property type="molecule type" value="Genomic_DNA"/>
</dbReference>
<feature type="transmembrane region" description="Helical" evidence="1">
    <location>
        <begin position="7"/>
        <end position="32"/>
    </location>
</feature>
<accession>A0ABW5SPE1</accession>
<reference evidence="3" key="1">
    <citation type="journal article" date="2019" name="Int. J. Syst. Evol. Microbiol.">
        <title>The Global Catalogue of Microorganisms (GCM) 10K type strain sequencing project: providing services to taxonomists for standard genome sequencing and annotation.</title>
        <authorList>
            <consortium name="The Broad Institute Genomics Platform"/>
            <consortium name="The Broad Institute Genome Sequencing Center for Infectious Disease"/>
            <person name="Wu L."/>
            <person name="Ma J."/>
        </authorList>
    </citation>
    <scope>NUCLEOTIDE SEQUENCE [LARGE SCALE GENOMIC DNA]</scope>
    <source>
        <strain evidence="3">KCTC 33849</strain>
    </source>
</reference>
<keyword evidence="1" id="KW-1133">Transmembrane helix</keyword>
<feature type="transmembrane region" description="Helical" evidence="1">
    <location>
        <begin position="117"/>
        <end position="140"/>
    </location>
</feature>
<dbReference type="RefSeq" id="WP_076313746.1">
    <property type="nucleotide sequence ID" value="NZ_JBHUMJ010000002.1"/>
</dbReference>
<evidence type="ECO:0000313" key="3">
    <source>
        <dbReference type="Proteomes" id="UP001597540"/>
    </source>
</evidence>
<protein>
    <submittedName>
        <fullName evidence="2">DUF2975 domain-containing protein</fullName>
    </submittedName>
</protein>
<gene>
    <name evidence="2" type="ORF">ACFSVM_11870</name>
</gene>
<keyword evidence="3" id="KW-1185">Reference proteome</keyword>
<keyword evidence="1" id="KW-0472">Membrane</keyword>
<proteinExistence type="predicted"/>
<feature type="transmembrane region" description="Helical" evidence="1">
    <location>
        <begin position="44"/>
        <end position="70"/>
    </location>
</feature>
<evidence type="ECO:0000256" key="1">
    <source>
        <dbReference type="SAM" id="Phobius"/>
    </source>
</evidence>
<evidence type="ECO:0000313" key="2">
    <source>
        <dbReference type="EMBL" id="MFD2701164.1"/>
    </source>
</evidence>
<keyword evidence="1" id="KW-0812">Transmembrane</keyword>
<dbReference type="Pfam" id="PF11188">
    <property type="entry name" value="DUF2975"/>
    <property type="match status" value="1"/>
</dbReference>
<name>A0ABW5SPE1_9BACL</name>
<feature type="transmembrane region" description="Helical" evidence="1">
    <location>
        <begin position="91"/>
        <end position="111"/>
    </location>
</feature>
<organism evidence="2 3">
    <name type="scientific">Paenibacillus shunpengii</name>
    <dbReference type="NCBI Taxonomy" id="2054424"/>
    <lineage>
        <taxon>Bacteria</taxon>
        <taxon>Bacillati</taxon>
        <taxon>Bacillota</taxon>
        <taxon>Bacilli</taxon>
        <taxon>Bacillales</taxon>
        <taxon>Paenibacillaceae</taxon>
        <taxon>Paenibacillus</taxon>
    </lineage>
</organism>
<sequence>MKQGSTLFLKAAVFLIGIPVLVLCIVGLPWLLSNPANPEFAYMLYPIVIMLYVSVIPFFIGLFQAFRLLSYIDKNKAFSVISVKALKTIKTCAFSISILYVIILPFIFLLAEKDDAPGLIIIGMVLIFAPLVVAVFAAVLQKLMQEAIDIKSENDLII</sequence>
<dbReference type="Proteomes" id="UP001597540">
    <property type="component" value="Unassembled WGS sequence"/>
</dbReference>
<dbReference type="InterPro" id="IPR021354">
    <property type="entry name" value="DUF2975"/>
</dbReference>